<feature type="signal peptide" evidence="1">
    <location>
        <begin position="1"/>
        <end position="20"/>
    </location>
</feature>
<accession>A0A4Q0Q9P3</accession>
<gene>
    <name evidence="2" type="ORF">EAS61_35170</name>
</gene>
<dbReference type="EMBL" id="RKMK01000054">
    <property type="protein sequence ID" value="RXG85769.1"/>
    <property type="molecule type" value="Genomic_DNA"/>
</dbReference>
<keyword evidence="1" id="KW-0732">Signal</keyword>
<name>A0A4Q0Q9P3_9BRAD</name>
<protein>
    <recommendedName>
        <fullName evidence="4">Lipoprotein</fullName>
    </recommendedName>
</protein>
<dbReference type="PROSITE" id="PS51257">
    <property type="entry name" value="PROKAR_LIPOPROTEIN"/>
    <property type="match status" value="1"/>
</dbReference>
<evidence type="ECO:0000256" key="1">
    <source>
        <dbReference type="SAM" id="SignalP"/>
    </source>
</evidence>
<feature type="chain" id="PRO_5020484020" description="Lipoprotein" evidence="1">
    <location>
        <begin position="21"/>
        <end position="88"/>
    </location>
</feature>
<comment type="caution">
    <text evidence="2">The sequence shown here is derived from an EMBL/GenBank/DDBJ whole genome shotgun (WGS) entry which is preliminary data.</text>
</comment>
<dbReference type="Proteomes" id="UP000290174">
    <property type="component" value="Unassembled WGS sequence"/>
</dbReference>
<dbReference type="AlphaFoldDB" id="A0A4Q0Q9P3"/>
<organism evidence="2 3">
    <name type="scientific">Bradyrhizobium zhanjiangense</name>
    <dbReference type="NCBI Taxonomy" id="1325107"/>
    <lineage>
        <taxon>Bacteria</taxon>
        <taxon>Pseudomonadati</taxon>
        <taxon>Pseudomonadota</taxon>
        <taxon>Alphaproteobacteria</taxon>
        <taxon>Hyphomicrobiales</taxon>
        <taxon>Nitrobacteraceae</taxon>
        <taxon>Bradyrhizobium</taxon>
    </lineage>
</organism>
<sequence length="88" mass="9323">MKRALFVFLACLSLAGCTTASNFYTVPDPNGVNATIGQRLADLPHWMGGLPADAPPRAGTPEYDAWMAARAKEAARPKSGNPKPDTAH</sequence>
<evidence type="ECO:0000313" key="3">
    <source>
        <dbReference type="Proteomes" id="UP000290174"/>
    </source>
</evidence>
<evidence type="ECO:0008006" key="4">
    <source>
        <dbReference type="Google" id="ProtNLM"/>
    </source>
</evidence>
<evidence type="ECO:0000313" key="2">
    <source>
        <dbReference type="EMBL" id="RXG85769.1"/>
    </source>
</evidence>
<proteinExistence type="predicted"/>
<reference evidence="2 3" key="1">
    <citation type="submission" date="2018-11" db="EMBL/GenBank/DDBJ databases">
        <title>Bradyrhizobium sp. nov., isolated from effective nodules of peanut in China.</title>
        <authorList>
            <person name="Li Y."/>
        </authorList>
    </citation>
    <scope>NUCLEOTIDE SEQUENCE [LARGE SCALE GENOMIC DNA]</scope>
    <source>
        <strain evidence="2 3">CCBAU 51770</strain>
    </source>
</reference>